<evidence type="ECO:0000256" key="1">
    <source>
        <dbReference type="SAM" id="Phobius"/>
    </source>
</evidence>
<organism evidence="2 3">
    <name type="scientific">Streptomyces nymphaeiformis</name>
    <dbReference type="NCBI Taxonomy" id="2663842"/>
    <lineage>
        <taxon>Bacteria</taxon>
        <taxon>Bacillati</taxon>
        <taxon>Actinomycetota</taxon>
        <taxon>Actinomycetes</taxon>
        <taxon>Kitasatosporales</taxon>
        <taxon>Streptomycetaceae</taxon>
        <taxon>Streptomyces</taxon>
    </lineage>
</organism>
<keyword evidence="1" id="KW-1133">Transmembrane helix</keyword>
<reference evidence="2 3" key="1">
    <citation type="submission" date="2020-08" db="EMBL/GenBank/DDBJ databases">
        <title>Genomic Encyclopedia of Type Strains, Phase III (KMG-III): the genomes of soil and plant-associated and newly described type strains.</title>
        <authorList>
            <person name="Whitman W."/>
        </authorList>
    </citation>
    <scope>NUCLEOTIDE SEQUENCE [LARGE SCALE GENOMIC DNA]</scope>
    <source>
        <strain evidence="2 3">SFB5A</strain>
    </source>
</reference>
<comment type="caution">
    <text evidence="2">The sequence shown here is derived from an EMBL/GenBank/DDBJ whole genome shotgun (WGS) entry which is preliminary data.</text>
</comment>
<keyword evidence="1" id="KW-0812">Transmembrane</keyword>
<keyword evidence="1" id="KW-0472">Membrane</keyword>
<evidence type="ECO:0000313" key="3">
    <source>
        <dbReference type="Proteomes" id="UP000582643"/>
    </source>
</evidence>
<sequence>MRYEEKAKLAAVKALVPVALLACSPVLLIAGAPIRRRYLRYVYRDGAPQILDKERGRVSVHCFVATNLLLRWLCRPTETLSCLVSRRGRETNRAS</sequence>
<feature type="transmembrane region" description="Helical" evidence="1">
    <location>
        <begin position="14"/>
        <end position="34"/>
    </location>
</feature>
<accession>A0A7W7XFU4</accession>
<evidence type="ECO:0000313" key="2">
    <source>
        <dbReference type="EMBL" id="MBB4986627.1"/>
    </source>
</evidence>
<dbReference type="EMBL" id="JACHJY010000013">
    <property type="protein sequence ID" value="MBB4986627.1"/>
    <property type="molecule type" value="Genomic_DNA"/>
</dbReference>
<proteinExistence type="predicted"/>
<name>A0A7W7XFU4_9ACTN</name>
<keyword evidence="3" id="KW-1185">Reference proteome</keyword>
<protein>
    <submittedName>
        <fullName evidence="2">Uncharacterized protein</fullName>
    </submittedName>
</protein>
<dbReference type="AlphaFoldDB" id="A0A7W7XFU4"/>
<dbReference type="Proteomes" id="UP000582643">
    <property type="component" value="Unassembled WGS sequence"/>
</dbReference>
<gene>
    <name evidence="2" type="ORF">GGE06_007595</name>
</gene>